<evidence type="ECO:0000256" key="2">
    <source>
        <dbReference type="ARBA" id="ARBA00023015"/>
    </source>
</evidence>
<dbReference type="InterPro" id="IPR039425">
    <property type="entry name" value="RNA_pol_sigma-70-like"/>
</dbReference>
<gene>
    <name evidence="6" type="ORF">FHR19_002453</name>
</gene>
<dbReference type="PANTHER" id="PTHR43133">
    <property type="entry name" value="RNA POLYMERASE ECF-TYPE SIGMA FACTO"/>
    <property type="match status" value="1"/>
</dbReference>
<dbReference type="AlphaFoldDB" id="A0A7W9AR97"/>
<protein>
    <submittedName>
        <fullName evidence="6">RNA polymerase sigma-70 factor (ECF subfamily)</fullName>
    </submittedName>
</protein>
<accession>A0A7W9AR97</accession>
<comment type="caution">
    <text evidence="6">The sequence shown here is derived from an EMBL/GenBank/DDBJ whole genome shotgun (WGS) entry which is preliminary data.</text>
</comment>
<proteinExistence type="inferred from homology"/>
<dbReference type="Proteomes" id="UP000557739">
    <property type="component" value="Unassembled WGS sequence"/>
</dbReference>
<dbReference type="EMBL" id="JACIJJ010000003">
    <property type="protein sequence ID" value="MBB5699098.1"/>
    <property type="molecule type" value="Genomic_DNA"/>
</dbReference>
<dbReference type="CDD" id="cd06171">
    <property type="entry name" value="Sigma70_r4"/>
    <property type="match status" value="1"/>
</dbReference>
<name>A0A7W9AR97_9SPHN</name>
<evidence type="ECO:0000313" key="7">
    <source>
        <dbReference type="Proteomes" id="UP000557739"/>
    </source>
</evidence>
<keyword evidence="3" id="KW-0731">Sigma factor</keyword>
<dbReference type="SUPFAM" id="SSF88946">
    <property type="entry name" value="Sigma2 domain of RNA polymerase sigma factors"/>
    <property type="match status" value="1"/>
</dbReference>
<dbReference type="InterPro" id="IPR013324">
    <property type="entry name" value="RNA_pol_sigma_r3/r4-like"/>
</dbReference>
<keyword evidence="7" id="KW-1185">Reference proteome</keyword>
<dbReference type="GO" id="GO:0006352">
    <property type="term" value="P:DNA-templated transcription initiation"/>
    <property type="evidence" value="ECO:0007669"/>
    <property type="project" value="InterPro"/>
</dbReference>
<evidence type="ECO:0000256" key="4">
    <source>
        <dbReference type="ARBA" id="ARBA00023163"/>
    </source>
</evidence>
<feature type="domain" description="RNA polymerase sigma factor 70 region 4 type 2" evidence="5">
    <location>
        <begin position="116"/>
        <end position="165"/>
    </location>
</feature>
<dbReference type="InterPro" id="IPR036388">
    <property type="entry name" value="WH-like_DNA-bd_sf"/>
</dbReference>
<dbReference type="GO" id="GO:0016987">
    <property type="term" value="F:sigma factor activity"/>
    <property type="evidence" value="ECO:0007669"/>
    <property type="project" value="UniProtKB-KW"/>
</dbReference>
<evidence type="ECO:0000313" key="6">
    <source>
        <dbReference type="EMBL" id="MBB5699098.1"/>
    </source>
</evidence>
<keyword evidence="4" id="KW-0804">Transcription</keyword>
<reference evidence="6 7" key="1">
    <citation type="submission" date="2020-08" db="EMBL/GenBank/DDBJ databases">
        <title>Genomic Encyclopedia of Type Strains, Phase IV (KMG-IV): sequencing the most valuable type-strain genomes for metagenomic binning, comparative biology and taxonomic classification.</title>
        <authorList>
            <person name="Goeker M."/>
        </authorList>
    </citation>
    <scope>NUCLEOTIDE SEQUENCE [LARGE SCALE GENOMIC DNA]</scope>
    <source>
        <strain evidence="6 7">DSM 27244</strain>
    </source>
</reference>
<dbReference type="GO" id="GO:0003677">
    <property type="term" value="F:DNA binding"/>
    <property type="evidence" value="ECO:0007669"/>
    <property type="project" value="InterPro"/>
</dbReference>
<dbReference type="NCBIfam" id="TIGR02937">
    <property type="entry name" value="sigma70-ECF"/>
    <property type="match status" value="1"/>
</dbReference>
<sequence>MSRSVADHERPAWVARHILPHEAALRAWLRGAFPGCDTDDLVQESYCRIASVTDLAAIDDPRRYLFQTARNLALSDVRRAKIVRIEAVGSTADLEDALADDRSPERITAGRALLARVEALMDRLPERARRIVWLRRIEGLSQREIAAKLGVTETVVENDVSRSLRIVMAGLSEDDRAALRPNGGRRGRA</sequence>
<dbReference type="Pfam" id="PF08281">
    <property type="entry name" value="Sigma70_r4_2"/>
    <property type="match status" value="1"/>
</dbReference>
<dbReference type="RefSeq" id="WP_184028695.1">
    <property type="nucleotide sequence ID" value="NZ_JACIJJ010000003.1"/>
</dbReference>
<keyword evidence="2" id="KW-0805">Transcription regulation</keyword>
<dbReference type="InterPro" id="IPR013249">
    <property type="entry name" value="RNA_pol_sigma70_r4_t2"/>
</dbReference>
<dbReference type="SUPFAM" id="SSF88659">
    <property type="entry name" value="Sigma3 and sigma4 domains of RNA polymerase sigma factors"/>
    <property type="match status" value="1"/>
</dbReference>
<dbReference type="PANTHER" id="PTHR43133:SF63">
    <property type="entry name" value="RNA POLYMERASE SIGMA FACTOR FECI-RELATED"/>
    <property type="match status" value="1"/>
</dbReference>
<dbReference type="InterPro" id="IPR013325">
    <property type="entry name" value="RNA_pol_sigma_r2"/>
</dbReference>
<evidence type="ECO:0000259" key="5">
    <source>
        <dbReference type="Pfam" id="PF08281"/>
    </source>
</evidence>
<dbReference type="InterPro" id="IPR014284">
    <property type="entry name" value="RNA_pol_sigma-70_dom"/>
</dbReference>
<comment type="similarity">
    <text evidence="1">Belongs to the sigma-70 factor family. ECF subfamily.</text>
</comment>
<evidence type="ECO:0000256" key="1">
    <source>
        <dbReference type="ARBA" id="ARBA00010641"/>
    </source>
</evidence>
<evidence type="ECO:0000256" key="3">
    <source>
        <dbReference type="ARBA" id="ARBA00023082"/>
    </source>
</evidence>
<organism evidence="6 7">
    <name type="scientific">Sphingomonas yantingensis</name>
    <dbReference type="NCBI Taxonomy" id="1241761"/>
    <lineage>
        <taxon>Bacteria</taxon>
        <taxon>Pseudomonadati</taxon>
        <taxon>Pseudomonadota</taxon>
        <taxon>Alphaproteobacteria</taxon>
        <taxon>Sphingomonadales</taxon>
        <taxon>Sphingomonadaceae</taxon>
        <taxon>Sphingomonas</taxon>
    </lineage>
</organism>
<dbReference type="Gene3D" id="1.10.10.10">
    <property type="entry name" value="Winged helix-like DNA-binding domain superfamily/Winged helix DNA-binding domain"/>
    <property type="match status" value="1"/>
</dbReference>